<dbReference type="EC" id="3.4.19.12" evidence="2"/>
<keyword evidence="9" id="KW-1185">Reference proteome</keyword>
<dbReference type="CDD" id="cd22749">
    <property type="entry name" value="Otubain_C65"/>
    <property type="match status" value="1"/>
</dbReference>
<proteinExistence type="predicted"/>
<dbReference type="GO" id="GO:0043130">
    <property type="term" value="F:ubiquitin binding"/>
    <property type="evidence" value="ECO:0007669"/>
    <property type="project" value="TreeGrafter"/>
</dbReference>
<dbReference type="InterPro" id="IPR038765">
    <property type="entry name" value="Papain-like_cys_pep_sf"/>
</dbReference>
<evidence type="ECO:0000256" key="6">
    <source>
        <dbReference type="ARBA" id="ARBA00022807"/>
    </source>
</evidence>
<evidence type="ECO:0000313" key="8">
    <source>
        <dbReference type="EMBL" id="KAK4539840.1"/>
    </source>
</evidence>
<dbReference type="Pfam" id="PF10275">
    <property type="entry name" value="Peptidase_C65"/>
    <property type="match status" value="1"/>
</dbReference>
<dbReference type="InterPro" id="IPR042468">
    <property type="entry name" value="Peptidase_C65_otubain_sub1"/>
</dbReference>
<keyword evidence="3" id="KW-0645">Protease</keyword>
<comment type="catalytic activity">
    <reaction evidence="1">
        <text>Thiol-dependent hydrolysis of ester, thioester, amide, peptide and isopeptide bonds formed by the C-terminal Gly of ubiquitin (a 76-residue protein attached to proteins as an intracellular targeting signal).</text>
        <dbReference type="EC" id="3.4.19.12"/>
    </reaction>
</comment>
<keyword evidence="6" id="KW-0788">Thiol protease</keyword>
<evidence type="ECO:0000256" key="5">
    <source>
        <dbReference type="ARBA" id="ARBA00022801"/>
    </source>
</evidence>
<dbReference type="GO" id="GO:0071108">
    <property type="term" value="P:protein K48-linked deubiquitination"/>
    <property type="evidence" value="ECO:0007669"/>
    <property type="project" value="TreeGrafter"/>
</dbReference>
<dbReference type="EMBL" id="JAVFHQ010000081">
    <property type="protein sequence ID" value="KAK4539840.1"/>
    <property type="molecule type" value="Genomic_DNA"/>
</dbReference>
<organism evidence="8 9">
    <name type="scientific">Oleoguttula mirabilis</name>
    <dbReference type="NCBI Taxonomy" id="1507867"/>
    <lineage>
        <taxon>Eukaryota</taxon>
        <taxon>Fungi</taxon>
        <taxon>Dikarya</taxon>
        <taxon>Ascomycota</taxon>
        <taxon>Pezizomycotina</taxon>
        <taxon>Dothideomycetes</taxon>
        <taxon>Dothideomycetidae</taxon>
        <taxon>Mycosphaerellales</taxon>
        <taxon>Teratosphaeriaceae</taxon>
        <taxon>Oleoguttula</taxon>
    </lineage>
</organism>
<sequence length="464" mass="51507">MAYSQQAEEEFAELQKLSNEYEPEVTGPLVGQREPSTAITTEYASADPVFRAKTEALPQKYSHYRTTRGDGRCGWRAIGFGYFETLIHLGDSNKFLEEETRLRSLSNVLNAAGFDSLLYEDFADEAFDLLRKVANALPAGNADVILHEAFNDEDLQNYIITYLKTLTSAWMKTRPSEYAPWLLGQTVDQYCDHHVMPIGSEIDNVSLSALKDVLLSSAGIALEVLYLDRTEGGEVNMHRFDPVNPQGGLTIGTIRLLYRPGHYDILYKAEDLPPAIAAIPTYLQYSSHTHNEPVYDLGVSDFMTAIPGMSYANPHQGWMSNSSYGPDLFGSSAPVQQCAPPVSTPAPPPQPQIQPQPVYLPATPTHLVAPPSQMPQQMAIRTASHATLAHPAFQPGGPFRSSAWELEDGFGQLSSSMPFQTSIFRESHFNTAHFLNPDFQPKEWRPDDDYVTTSSKSSRHRNSG</sequence>
<feature type="region of interest" description="Disordered" evidence="7">
    <location>
        <begin position="437"/>
        <end position="464"/>
    </location>
</feature>
<dbReference type="InterPro" id="IPR042467">
    <property type="entry name" value="Peptidase_C65_otubain_sub2"/>
</dbReference>
<accession>A0AAV9J4F6</accession>
<name>A0AAV9J4F6_9PEZI</name>
<dbReference type="GO" id="GO:0006508">
    <property type="term" value="P:proteolysis"/>
    <property type="evidence" value="ECO:0007669"/>
    <property type="project" value="UniProtKB-KW"/>
</dbReference>
<keyword evidence="4" id="KW-0833">Ubl conjugation pathway</keyword>
<dbReference type="Gene3D" id="1.20.1300.20">
    <property type="entry name" value="Peptidase C65 Otubain, subdomain 2"/>
    <property type="match status" value="1"/>
</dbReference>
<dbReference type="GO" id="GO:0004843">
    <property type="term" value="F:cysteine-type deubiquitinase activity"/>
    <property type="evidence" value="ECO:0007669"/>
    <property type="project" value="UniProtKB-EC"/>
</dbReference>
<dbReference type="Proteomes" id="UP001324427">
    <property type="component" value="Unassembled WGS sequence"/>
</dbReference>
<dbReference type="PANTHER" id="PTHR12931:SF15">
    <property type="entry name" value="UBIQUITIN THIOESTERASE OTUBAIN-LIKE"/>
    <property type="match status" value="1"/>
</dbReference>
<dbReference type="Gene3D" id="3.30.200.60">
    <property type="entry name" value="Peptidase C65 Otubain, subdomain 1"/>
    <property type="match status" value="1"/>
</dbReference>
<evidence type="ECO:0000256" key="1">
    <source>
        <dbReference type="ARBA" id="ARBA00000707"/>
    </source>
</evidence>
<dbReference type="SUPFAM" id="SSF54001">
    <property type="entry name" value="Cysteine proteinases"/>
    <property type="match status" value="1"/>
</dbReference>
<dbReference type="GO" id="GO:0005634">
    <property type="term" value="C:nucleus"/>
    <property type="evidence" value="ECO:0007669"/>
    <property type="project" value="TreeGrafter"/>
</dbReference>
<evidence type="ECO:0000256" key="4">
    <source>
        <dbReference type="ARBA" id="ARBA00022786"/>
    </source>
</evidence>
<dbReference type="InterPro" id="IPR019400">
    <property type="entry name" value="Peptidase_C65_otubain"/>
</dbReference>
<comment type="caution">
    <text evidence="8">The sequence shown here is derived from an EMBL/GenBank/DDBJ whole genome shotgun (WGS) entry which is preliminary data.</text>
</comment>
<evidence type="ECO:0000256" key="2">
    <source>
        <dbReference type="ARBA" id="ARBA00012759"/>
    </source>
</evidence>
<evidence type="ECO:0000256" key="3">
    <source>
        <dbReference type="ARBA" id="ARBA00022670"/>
    </source>
</evidence>
<evidence type="ECO:0000313" key="9">
    <source>
        <dbReference type="Proteomes" id="UP001324427"/>
    </source>
</evidence>
<dbReference type="PANTHER" id="PTHR12931">
    <property type="entry name" value="UBIQUITIN THIOLESTERASE PROTEIN OTUB"/>
    <property type="match status" value="1"/>
</dbReference>
<dbReference type="AlphaFoldDB" id="A0AAV9J4F6"/>
<protein>
    <recommendedName>
        <fullName evidence="2">ubiquitinyl hydrolase 1</fullName>
        <ecNumber evidence="2">3.4.19.12</ecNumber>
    </recommendedName>
</protein>
<reference evidence="8 9" key="1">
    <citation type="submission" date="2021-11" db="EMBL/GenBank/DDBJ databases">
        <title>Black yeast isolated from Biological Soil Crust.</title>
        <authorList>
            <person name="Kurbessoian T."/>
        </authorList>
    </citation>
    <scope>NUCLEOTIDE SEQUENCE [LARGE SCALE GENOMIC DNA]</scope>
    <source>
        <strain evidence="8 9">CCFEE 5522</strain>
    </source>
</reference>
<keyword evidence="5" id="KW-0378">Hydrolase</keyword>
<evidence type="ECO:0000256" key="7">
    <source>
        <dbReference type="SAM" id="MobiDB-lite"/>
    </source>
</evidence>
<gene>
    <name evidence="8" type="ORF">LTR36_010301</name>
</gene>